<sequence>MLIRPEKYIQYAKARSAPQLTKGAADWIIWVYTSFCNDEAKGNQKKTSPLTARTLETLIRLSTAHAKAHLSSKVEEKDARIAEETMRFALFKDVPKPERRKLNHGVVGDAAESDTDSDRDTEPAVPDLLRKHPSKLMLALFRNRLARLLRTQFGEEAIPMAVLLPAINEGMSTGTLFGTAEAQVCALLMTEDNEIMLSDDAVYKI</sequence>
<dbReference type="GO" id="GO:0005634">
    <property type="term" value="C:nucleus"/>
    <property type="evidence" value="ECO:0007669"/>
    <property type="project" value="TreeGrafter"/>
</dbReference>
<dbReference type="GO" id="GO:0003697">
    <property type="term" value="F:single-stranded DNA binding"/>
    <property type="evidence" value="ECO:0007669"/>
    <property type="project" value="TreeGrafter"/>
</dbReference>
<dbReference type="AlphaFoldDB" id="A0A9P6DM50"/>
<dbReference type="OrthoDB" id="1882346at2759"/>
<feature type="domain" description="MCM AAA-lid" evidence="2">
    <location>
        <begin position="7"/>
        <end position="86"/>
    </location>
</feature>
<dbReference type="EMBL" id="MU129288">
    <property type="protein sequence ID" value="KAF9503889.1"/>
    <property type="molecule type" value="Genomic_DNA"/>
</dbReference>
<dbReference type="Pfam" id="PF23191">
    <property type="entry name" value="WHD_MCM3_C"/>
    <property type="match status" value="1"/>
</dbReference>
<dbReference type="GO" id="GO:0006271">
    <property type="term" value="P:DNA strand elongation involved in DNA replication"/>
    <property type="evidence" value="ECO:0007669"/>
    <property type="project" value="TreeGrafter"/>
</dbReference>
<dbReference type="Proteomes" id="UP000886523">
    <property type="component" value="Unassembled WGS sequence"/>
</dbReference>
<evidence type="ECO:0000259" key="3">
    <source>
        <dbReference type="Pfam" id="PF23191"/>
    </source>
</evidence>
<organism evidence="4 5">
    <name type="scientific">Hydnum rufescens UP504</name>
    <dbReference type="NCBI Taxonomy" id="1448309"/>
    <lineage>
        <taxon>Eukaryota</taxon>
        <taxon>Fungi</taxon>
        <taxon>Dikarya</taxon>
        <taxon>Basidiomycota</taxon>
        <taxon>Agaricomycotina</taxon>
        <taxon>Agaricomycetes</taxon>
        <taxon>Cantharellales</taxon>
        <taxon>Hydnaceae</taxon>
        <taxon>Hydnum</taxon>
    </lineage>
</organism>
<dbReference type="GO" id="GO:0017116">
    <property type="term" value="F:single-stranded DNA helicase activity"/>
    <property type="evidence" value="ECO:0007669"/>
    <property type="project" value="TreeGrafter"/>
</dbReference>
<dbReference type="GO" id="GO:0042555">
    <property type="term" value="C:MCM complex"/>
    <property type="evidence" value="ECO:0007669"/>
    <property type="project" value="TreeGrafter"/>
</dbReference>
<proteinExistence type="predicted"/>
<evidence type="ECO:0000313" key="4">
    <source>
        <dbReference type="EMBL" id="KAF9503889.1"/>
    </source>
</evidence>
<dbReference type="Gene3D" id="3.40.50.300">
    <property type="entry name" value="P-loop containing nucleotide triphosphate hydrolases"/>
    <property type="match status" value="1"/>
</dbReference>
<keyword evidence="5" id="KW-1185">Reference proteome</keyword>
<evidence type="ECO:0000256" key="1">
    <source>
        <dbReference type="SAM" id="MobiDB-lite"/>
    </source>
</evidence>
<dbReference type="GO" id="GO:0000727">
    <property type="term" value="P:double-strand break repair via break-induced replication"/>
    <property type="evidence" value="ECO:0007669"/>
    <property type="project" value="TreeGrafter"/>
</dbReference>
<reference evidence="4" key="1">
    <citation type="journal article" date="2020" name="Nat. Commun.">
        <title>Large-scale genome sequencing of mycorrhizal fungi provides insights into the early evolution of symbiotic traits.</title>
        <authorList>
            <person name="Miyauchi S."/>
            <person name="Kiss E."/>
            <person name="Kuo A."/>
            <person name="Drula E."/>
            <person name="Kohler A."/>
            <person name="Sanchez-Garcia M."/>
            <person name="Morin E."/>
            <person name="Andreopoulos B."/>
            <person name="Barry K.W."/>
            <person name="Bonito G."/>
            <person name="Buee M."/>
            <person name="Carver A."/>
            <person name="Chen C."/>
            <person name="Cichocki N."/>
            <person name="Clum A."/>
            <person name="Culley D."/>
            <person name="Crous P.W."/>
            <person name="Fauchery L."/>
            <person name="Girlanda M."/>
            <person name="Hayes R.D."/>
            <person name="Keri Z."/>
            <person name="LaButti K."/>
            <person name="Lipzen A."/>
            <person name="Lombard V."/>
            <person name="Magnuson J."/>
            <person name="Maillard F."/>
            <person name="Murat C."/>
            <person name="Nolan M."/>
            <person name="Ohm R.A."/>
            <person name="Pangilinan J."/>
            <person name="Pereira M.F."/>
            <person name="Perotto S."/>
            <person name="Peter M."/>
            <person name="Pfister S."/>
            <person name="Riley R."/>
            <person name="Sitrit Y."/>
            <person name="Stielow J.B."/>
            <person name="Szollosi G."/>
            <person name="Zifcakova L."/>
            <person name="Stursova M."/>
            <person name="Spatafora J.W."/>
            <person name="Tedersoo L."/>
            <person name="Vaario L.M."/>
            <person name="Yamada A."/>
            <person name="Yan M."/>
            <person name="Wang P."/>
            <person name="Xu J."/>
            <person name="Bruns T."/>
            <person name="Baldrian P."/>
            <person name="Vilgalys R."/>
            <person name="Dunand C."/>
            <person name="Henrissat B."/>
            <person name="Grigoriev I.V."/>
            <person name="Hibbett D."/>
            <person name="Nagy L.G."/>
            <person name="Martin F.M."/>
        </authorList>
    </citation>
    <scope>NUCLEOTIDE SEQUENCE</scope>
    <source>
        <strain evidence="4">UP504</strain>
    </source>
</reference>
<dbReference type="Pfam" id="PF17855">
    <property type="entry name" value="MCM_lid"/>
    <property type="match status" value="1"/>
</dbReference>
<dbReference type="PANTHER" id="PTHR11630">
    <property type="entry name" value="DNA REPLICATION LICENSING FACTOR MCM FAMILY MEMBER"/>
    <property type="match status" value="1"/>
</dbReference>
<feature type="region of interest" description="Disordered" evidence="1">
    <location>
        <begin position="105"/>
        <end position="127"/>
    </location>
</feature>
<dbReference type="PANTHER" id="PTHR11630:SF46">
    <property type="entry name" value="DNA REPLICATION LICENSING FACTOR MCM3-RELATED"/>
    <property type="match status" value="1"/>
</dbReference>
<dbReference type="InterPro" id="IPR031327">
    <property type="entry name" value="MCM"/>
</dbReference>
<accession>A0A9P6DM50</accession>
<evidence type="ECO:0000313" key="5">
    <source>
        <dbReference type="Proteomes" id="UP000886523"/>
    </source>
</evidence>
<dbReference type="GO" id="GO:0005524">
    <property type="term" value="F:ATP binding"/>
    <property type="evidence" value="ECO:0007669"/>
    <property type="project" value="InterPro"/>
</dbReference>
<dbReference type="InterPro" id="IPR041562">
    <property type="entry name" value="MCM_lid"/>
</dbReference>
<protein>
    <submittedName>
        <fullName evidence="4">Uncharacterized protein</fullName>
    </submittedName>
</protein>
<name>A0A9P6DM50_9AGAM</name>
<gene>
    <name evidence="4" type="ORF">BS47DRAFT_1490321</name>
</gene>
<evidence type="ECO:0000259" key="2">
    <source>
        <dbReference type="Pfam" id="PF17855"/>
    </source>
</evidence>
<dbReference type="GO" id="GO:1902975">
    <property type="term" value="P:mitotic DNA replication initiation"/>
    <property type="evidence" value="ECO:0007669"/>
    <property type="project" value="TreeGrafter"/>
</dbReference>
<dbReference type="InterPro" id="IPR056575">
    <property type="entry name" value="WH_MCM3_C"/>
</dbReference>
<comment type="caution">
    <text evidence="4">The sequence shown here is derived from an EMBL/GenBank/DDBJ whole genome shotgun (WGS) entry which is preliminary data.</text>
</comment>
<dbReference type="InterPro" id="IPR027417">
    <property type="entry name" value="P-loop_NTPase"/>
</dbReference>
<feature type="domain" description="MCM3-like winged helix" evidence="3">
    <location>
        <begin position="138"/>
        <end position="205"/>
    </location>
</feature>